<dbReference type="Proteomes" id="UP000242913">
    <property type="component" value="Unassembled WGS sequence"/>
</dbReference>
<proteinExistence type="inferred from homology"/>
<evidence type="ECO:0000256" key="9">
    <source>
        <dbReference type="RuleBase" id="RU362000"/>
    </source>
</evidence>
<evidence type="ECO:0000256" key="3">
    <source>
        <dbReference type="ARBA" id="ARBA00022448"/>
    </source>
</evidence>
<keyword evidence="11" id="KW-1185">Reference proteome</keyword>
<evidence type="ECO:0000256" key="1">
    <source>
        <dbReference type="ARBA" id="ARBA00004225"/>
    </source>
</evidence>
<gene>
    <name evidence="10" type="ORF">X798_05301</name>
</gene>
<dbReference type="GO" id="GO:0006865">
    <property type="term" value="P:amino acid transport"/>
    <property type="evidence" value="ECO:0007669"/>
    <property type="project" value="UniProtKB-KW"/>
</dbReference>
<keyword evidence="5" id="KW-0029">Amino-acid transport</keyword>
<feature type="transmembrane region" description="Helical" evidence="9">
    <location>
        <begin position="157"/>
        <end position="183"/>
    </location>
</feature>
<dbReference type="NCBIfam" id="TIGR00798">
    <property type="entry name" value="mtc"/>
    <property type="match status" value="1"/>
</dbReference>
<dbReference type="AlphaFoldDB" id="A0A238BSJ9"/>
<comment type="similarity">
    <text evidence="2 9">Belongs to the sideroflexin family.</text>
</comment>
<dbReference type="GO" id="GO:0005743">
    <property type="term" value="C:mitochondrial inner membrane"/>
    <property type="evidence" value="ECO:0007669"/>
    <property type="project" value="TreeGrafter"/>
</dbReference>
<feature type="transmembrane region" description="Helical" evidence="9">
    <location>
        <begin position="255"/>
        <end position="272"/>
    </location>
</feature>
<evidence type="ECO:0000256" key="5">
    <source>
        <dbReference type="ARBA" id="ARBA00022970"/>
    </source>
</evidence>
<evidence type="ECO:0000256" key="6">
    <source>
        <dbReference type="ARBA" id="ARBA00022989"/>
    </source>
</evidence>
<name>A0A238BSJ9_9BILA</name>
<protein>
    <recommendedName>
        <fullName evidence="9">Sidoreflexin</fullName>
    </recommendedName>
</protein>
<feature type="transmembrane region" description="Helical" evidence="9">
    <location>
        <begin position="110"/>
        <end position="137"/>
    </location>
</feature>
<evidence type="ECO:0000256" key="7">
    <source>
        <dbReference type="ARBA" id="ARBA00023128"/>
    </source>
</evidence>
<evidence type="ECO:0000256" key="2">
    <source>
        <dbReference type="ARBA" id="ARBA00005974"/>
    </source>
</evidence>
<keyword evidence="3" id="KW-0813">Transport</keyword>
<dbReference type="EMBL" id="KZ270025">
    <property type="protein sequence ID" value="OZC07665.1"/>
    <property type="molecule type" value="Genomic_DNA"/>
</dbReference>
<keyword evidence="4 9" id="KW-0812">Transmembrane</keyword>
<reference evidence="10 11" key="1">
    <citation type="submission" date="2015-12" db="EMBL/GenBank/DDBJ databases">
        <title>Draft genome of the nematode, Onchocerca flexuosa.</title>
        <authorList>
            <person name="Mitreva M."/>
        </authorList>
    </citation>
    <scope>NUCLEOTIDE SEQUENCE [LARGE SCALE GENOMIC DNA]</scope>
    <source>
        <strain evidence="10">Red Deer</strain>
    </source>
</reference>
<keyword evidence="6 9" id="KW-1133">Transmembrane helix</keyword>
<comment type="subcellular location">
    <subcellularLocation>
        <location evidence="1 9">Mitochondrion membrane</location>
        <topology evidence="1 9">Multi-pass membrane protein</topology>
    </subcellularLocation>
</comment>
<keyword evidence="7 9" id="KW-0496">Mitochondrion</keyword>
<dbReference type="GO" id="GO:0015075">
    <property type="term" value="F:monoatomic ion transmembrane transporter activity"/>
    <property type="evidence" value="ECO:0007669"/>
    <property type="project" value="InterPro"/>
</dbReference>
<evidence type="ECO:0000256" key="8">
    <source>
        <dbReference type="ARBA" id="ARBA00023136"/>
    </source>
</evidence>
<evidence type="ECO:0000256" key="4">
    <source>
        <dbReference type="ARBA" id="ARBA00022692"/>
    </source>
</evidence>
<dbReference type="PANTHER" id="PTHR11153">
    <property type="entry name" value="SIDEROFLEXIN"/>
    <property type="match status" value="1"/>
</dbReference>
<organism evidence="10 11">
    <name type="scientific">Onchocerca flexuosa</name>
    <dbReference type="NCBI Taxonomy" id="387005"/>
    <lineage>
        <taxon>Eukaryota</taxon>
        <taxon>Metazoa</taxon>
        <taxon>Ecdysozoa</taxon>
        <taxon>Nematoda</taxon>
        <taxon>Chromadorea</taxon>
        <taxon>Rhabditida</taxon>
        <taxon>Spirurina</taxon>
        <taxon>Spiruromorpha</taxon>
        <taxon>Filarioidea</taxon>
        <taxon>Onchocercidae</taxon>
        <taxon>Onchocerca</taxon>
    </lineage>
</organism>
<accession>A0A238BSJ9</accession>
<dbReference type="PANTHER" id="PTHR11153:SF6">
    <property type="entry name" value="SIDEROFLEXIN-5"/>
    <property type="match status" value="1"/>
</dbReference>
<keyword evidence="8 9" id="KW-0472">Membrane</keyword>
<dbReference type="OrthoDB" id="6608471at2759"/>
<evidence type="ECO:0000313" key="10">
    <source>
        <dbReference type="EMBL" id="OZC07665.1"/>
    </source>
</evidence>
<dbReference type="InterPro" id="IPR004686">
    <property type="entry name" value="Mtc"/>
</dbReference>
<dbReference type="GO" id="GO:1990542">
    <property type="term" value="P:mitochondrial transmembrane transport"/>
    <property type="evidence" value="ECO:0007669"/>
    <property type="project" value="TreeGrafter"/>
</dbReference>
<evidence type="ECO:0000313" key="11">
    <source>
        <dbReference type="Proteomes" id="UP000242913"/>
    </source>
</evidence>
<dbReference type="Pfam" id="PF03820">
    <property type="entry name" value="SFXNs"/>
    <property type="match status" value="1"/>
</dbReference>
<sequence length="339" mass="39216">MKFYFYFRRQMTEKILGFEKFPKFCLNKPRFPQDTFLGRYLHFLDVIDPRTLFTSEEKLRSSIELLNNYKAGKTRLVSDQQLWEAQKIKMAILHPDTGEKIFPPFRMSGFVPFGWITVTGMLLPNPSWLSILFWQWLNQTHNALINYSNRNATQDQSLSQCVNAYCAAVSSAGIVAVGLTFIIKRAEHLNSVKRLIIQRFVPLPATSLASSLNVLCMRWNELETGINVYDSNHNVIGVSKIAAKKAIKDTTLTRAFLPIPLLMIPPCVMPFLERRYQWITKTTKHHIFISAIVCIFSFAFSLPISLAIFPQESRISRNHLEPEIRKNTSHEYLFYNRGL</sequence>
<feature type="transmembrane region" description="Helical" evidence="9">
    <location>
        <begin position="287"/>
        <end position="309"/>
    </location>
</feature>